<reference evidence="1" key="1">
    <citation type="submission" date="2019-08" db="EMBL/GenBank/DDBJ databases">
        <authorList>
            <person name="Kucharzyk K."/>
            <person name="Murdoch R.W."/>
            <person name="Higgins S."/>
            <person name="Loffler F."/>
        </authorList>
    </citation>
    <scope>NUCLEOTIDE SEQUENCE</scope>
</reference>
<evidence type="ECO:0000313" key="1">
    <source>
        <dbReference type="EMBL" id="MPN03187.1"/>
    </source>
</evidence>
<name>A0A645EMZ9_9ZZZZ</name>
<protein>
    <submittedName>
        <fullName evidence="1">Uncharacterized protein</fullName>
    </submittedName>
</protein>
<accession>A0A645EMZ9</accession>
<sequence>MFSTCVARAAKTVAEAARVAEPAFCVIPFQSTAGALPWKNVSIFNASSGLAFAQLAFAAYFSATIDSNSFARFAYNSATSGNITNGFSGFPPKLIIVFLYASPPRGAP</sequence>
<gene>
    <name evidence="1" type="ORF">SDC9_150413</name>
</gene>
<proteinExistence type="predicted"/>
<comment type="caution">
    <text evidence="1">The sequence shown here is derived from an EMBL/GenBank/DDBJ whole genome shotgun (WGS) entry which is preliminary data.</text>
</comment>
<dbReference type="AlphaFoldDB" id="A0A645EMZ9"/>
<organism evidence="1">
    <name type="scientific">bioreactor metagenome</name>
    <dbReference type="NCBI Taxonomy" id="1076179"/>
    <lineage>
        <taxon>unclassified sequences</taxon>
        <taxon>metagenomes</taxon>
        <taxon>ecological metagenomes</taxon>
    </lineage>
</organism>
<dbReference type="EMBL" id="VSSQ01049115">
    <property type="protein sequence ID" value="MPN03187.1"/>
    <property type="molecule type" value="Genomic_DNA"/>
</dbReference>